<feature type="transmembrane region" description="Helical" evidence="7">
    <location>
        <begin position="277"/>
        <end position="302"/>
    </location>
</feature>
<dbReference type="Proteomes" id="UP000231581">
    <property type="component" value="Unassembled WGS sequence"/>
</dbReference>
<dbReference type="GO" id="GO:0022857">
    <property type="term" value="F:transmembrane transporter activity"/>
    <property type="evidence" value="ECO:0007669"/>
    <property type="project" value="TreeGrafter"/>
</dbReference>
<dbReference type="Pfam" id="PF12704">
    <property type="entry name" value="MacB_PCD"/>
    <property type="match status" value="1"/>
</dbReference>
<keyword evidence="4 7" id="KW-1133">Transmembrane helix</keyword>
<proteinExistence type="inferred from homology"/>
<dbReference type="Pfam" id="PF02687">
    <property type="entry name" value="FtsX"/>
    <property type="match status" value="1"/>
</dbReference>
<reference evidence="10 11" key="1">
    <citation type="submission" date="2017-09" db="EMBL/GenBank/DDBJ databases">
        <title>Depth-based differentiation of microbial function through sediment-hosted aquifers and enrichment of novel symbionts in the deep terrestrial subsurface.</title>
        <authorList>
            <person name="Probst A.J."/>
            <person name="Ladd B."/>
            <person name="Jarett J.K."/>
            <person name="Geller-Mcgrath D.E."/>
            <person name="Sieber C.M."/>
            <person name="Emerson J.B."/>
            <person name="Anantharaman K."/>
            <person name="Thomas B.C."/>
            <person name="Malmstrom R."/>
            <person name="Stieglmeier M."/>
            <person name="Klingl A."/>
            <person name="Woyke T."/>
            <person name="Ryan C.M."/>
            <person name="Banfield J.F."/>
        </authorList>
    </citation>
    <scope>NUCLEOTIDE SEQUENCE [LARGE SCALE GENOMIC DNA]</scope>
    <source>
        <strain evidence="10">CG22_combo_CG10-13_8_21_14_all_47_17</strain>
    </source>
</reference>
<dbReference type="PANTHER" id="PTHR30572">
    <property type="entry name" value="MEMBRANE COMPONENT OF TRANSPORTER-RELATED"/>
    <property type="match status" value="1"/>
</dbReference>
<evidence type="ECO:0000256" key="6">
    <source>
        <dbReference type="ARBA" id="ARBA00038076"/>
    </source>
</evidence>
<sequence>MNIGDLIQSAGKSLARTKARSALTMLGIVIGIMSVILVLSIGESAQKFIVDQVAVFGSDLIFVENGQTSLDSNSPPSPFVKEVLNLSDYRKMRDQPWVENLTAGMYQSDTLSGNGQEYAIQVVGTTQEEPLLYSAKVETGAFFGLEHVNSHSRVIVLGAKAAQKIFGQEEAVGRIVKVSGRNFRVLGVMAPAGTRFLQNVDDQVYIPFTTVMDLYNKKFVQFLAFRVNIPVFEGKKRTAILMREQHDILDPKNDDVTISTQEDVVRQTAQITQILQILLGSVAGISLVVGGIGIMNIMYVTVTERIREIGLRKALGAKQEDILGQFILESLFLTTLGGFIGTTLGVLLTWVAIQIIGRFQTGWSFSVSLSGIILGIVVSSVIGLVFGYAPARQASKLSPMVALRKE</sequence>
<evidence type="ECO:0000256" key="7">
    <source>
        <dbReference type="SAM" id="Phobius"/>
    </source>
</evidence>
<organism evidence="10 11">
    <name type="scientific">Candidatus Uhrbacteria bacterium CG22_combo_CG10-13_8_21_14_all_47_17</name>
    <dbReference type="NCBI Taxonomy" id="1975041"/>
    <lineage>
        <taxon>Bacteria</taxon>
        <taxon>Candidatus Uhriibacteriota</taxon>
    </lineage>
</organism>
<evidence type="ECO:0000256" key="5">
    <source>
        <dbReference type="ARBA" id="ARBA00023136"/>
    </source>
</evidence>
<evidence type="ECO:0000259" key="9">
    <source>
        <dbReference type="Pfam" id="PF12704"/>
    </source>
</evidence>
<dbReference type="AlphaFoldDB" id="A0A2H0BTQ0"/>
<feature type="transmembrane region" description="Helical" evidence="7">
    <location>
        <begin position="21"/>
        <end position="42"/>
    </location>
</feature>
<name>A0A2H0BTQ0_9BACT</name>
<keyword evidence="5 7" id="KW-0472">Membrane</keyword>
<evidence type="ECO:0000256" key="1">
    <source>
        <dbReference type="ARBA" id="ARBA00004651"/>
    </source>
</evidence>
<gene>
    <name evidence="10" type="ORF">COX00_03530</name>
</gene>
<comment type="similarity">
    <text evidence="6">Belongs to the ABC-4 integral membrane protein family.</text>
</comment>
<keyword evidence="2" id="KW-1003">Cell membrane</keyword>
<feature type="transmembrane region" description="Helical" evidence="7">
    <location>
        <begin position="365"/>
        <end position="389"/>
    </location>
</feature>
<dbReference type="GO" id="GO:0005886">
    <property type="term" value="C:plasma membrane"/>
    <property type="evidence" value="ECO:0007669"/>
    <property type="project" value="UniProtKB-SubCell"/>
</dbReference>
<keyword evidence="3 7" id="KW-0812">Transmembrane</keyword>
<evidence type="ECO:0000313" key="11">
    <source>
        <dbReference type="Proteomes" id="UP000231581"/>
    </source>
</evidence>
<comment type="caution">
    <text evidence="10">The sequence shown here is derived from an EMBL/GenBank/DDBJ whole genome shotgun (WGS) entry which is preliminary data.</text>
</comment>
<feature type="domain" description="ABC3 transporter permease C-terminal" evidence="8">
    <location>
        <begin position="281"/>
        <end position="399"/>
    </location>
</feature>
<dbReference type="InterPro" id="IPR025857">
    <property type="entry name" value="MacB_PCD"/>
</dbReference>
<dbReference type="InterPro" id="IPR050250">
    <property type="entry name" value="Macrolide_Exporter_MacB"/>
</dbReference>
<dbReference type="EMBL" id="PCSZ01000067">
    <property type="protein sequence ID" value="PIP60368.1"/>
    <property type="molecule type" value="Genomic_DNA"/>
</dbReference>
<dbReference type="PANTHER" id="PTHR30572:SF4">
    <property type="entry name" value="ABC TRANSPORTER PERMEASE YTRF"/>
    <property type="match status" value="1"/>
</dbReference>
<evidence type="ECO:0000259" key="8">
    <source>
        <dbReference type="Pfam" id="PF02687"/>
    </source>
</evidence>
<evidence type="ECO:0000256" key="3">
    <source>
        <dbReference type="ARBA" id="ARBA00022692"/>
    </source>
</evidence>
<dbReference type="InterPro" id="IPR003838">
    <property type="entry name" value="ABC3_permease_C"/>
</dbReference>
<feature type="domain" description="MacB-like periplasmic core" evidence="9">
    <location>
        <begin position="21"/>
        <end position="225"/>
    </location>
</feature>
<evidence type="ECO:0000313" key="10">
    <source>
        <dbReference type="EMBL" id="PIP60368.1"/>
    </source>
</evidence>
<protein>
    <submittedName>
        <fullName evidence="10">ABC transporter permease</fullName>
    </submittedName>
</protein>
<accession>A0A2H0BTQ0</accession>
<evidence type="ECO:0000256" key="4">
    <source>
        <dbReference type="ARBA" id="ARBA00022989"/>
    </source>
</evidence>
<feature type="transmembrane region" description="Helical" evidence="7">
    <location>
        <begin position="323"/>
        <end position="353"/>
    </location>
</feature>
<evidence type="ECO:0000256" key="2">
    <source>
        <dbReference type="ARBA" id="ARBA00022475"/>
    </source>
</evidence>
<comment type="subcellular location">
    <subcellularLocation>
        <location evidence="1">Cell membrane</location>
        <topology evidence="1">Multi-pass membrane protein</topology>
    </subcellularLocation>
</comment>